<evidence type="ECO:0000313" key="2">
    <source>
        <dbReference type="Proteomes" id="UP000177797"/>
    </source>
</evidence>
<evidence type="ECO:0008006" key="3">
    <source>
        <dbReference type="Google" id="ProtNLM"/>
    </source>
</evidence>
<sequence>MEMLVVIALFTIITGAALANHARFGEGILATNLAYDVALSLREAQSYGLSVRQASGSSTFDIGYGIHFKSDTFFVFFADLNSDQKYDGTSVDGKCVNGTECLKVYRLERGNSIASFCGVLTSFGSLDCRNFITTGADILFLDVLFKRPYPDAFIRTDLNGQEEERYQSAYVVLLSPKHRESRTVEVFQTGQISIKNK</sequence>
<proteinExistence type="predicted"/>
<dbReference type="Proteomes" id="UP000177797">
    <property type="component" value="Unassembled WGS sequence"/>
</dbReference>
<name>A0A1G2NF11_9BACT</name>
<organism evidence="1 2">
    <name type="scientific">Candidatus Taylorbacteria bacterium RIFCSPLOWO2_01_FULL_48_100</name>
    <dbReference type="NCBI Taxonomy" id="1802322"/>
    <lineage>
        <taxon>Bacteria</taxon>
        <taxon>Candidatus Tayloriibacteriota</taxon>
    </lineage>
</organism>
<accession>A0A1G2NF11</accession>
<dbReference type="AlphaFoldDB" id="A0A1G2NF11"/>
<protein>
    <recommendedName>
        <fullName evidence="3">General secretion pathway GspH domain-containing protein</fullName>
    </recommendedName>
</protein>
<gene>
    <name evidence="1" type="ORF">A2938_00300</name>
</gene>
<evidence type="ECO:0000313" key="1">
    <source>
        <dbReference type="EMBL" id="OHA34675.1"/>
    </source>
</evidence>
<reference evidence="1 2" key="1">
    <citation type="journal article" date="2016" name="Nat. Commun.">
        <title>Thousands of microbial genomes shed light on interconnected biogeochemical processes in an aquifer system.</title>
        <authorList>
            <person name="Anantharaman K."/>
            <person name="Brown C.T."/>
            <person name="Hug L.A."/>
            <person name="Sharon I."/>
            <person name="Castelle C.J."/>
            <person name="Probst A.J."/>
            <person name="Thomas B.C."/>
            <person name="Singh A."/>
            <person name="Wilkins M.J."/>
            <person name="Karaoz U."/>
            <person name="Brodie E.L."/>
            <person name="Williams K.H."/>
            <person name="Hubbard S.S."/>
            <person name="Banfield J.F."/>
        </authorList>
    </citation>
    <scope>NUCLEOTIDE SEQUENCE [LARGE SCALE GENOMIC DNA]</scope>
</reference>
<comment type="caution">
    <text evidence="1">The sequence shown here is derived from an EMBL/GenBank/DDBJ whole genome shotgun (WGS) entry which is preliminary data.</text>
</comment>
<dbReference type="EMBL" id="MHSA01000010">
    <property type="protein sequence ID" value="OHA34675.1"/>
    <property type="molecule type" value="Genomic_DNA"/>
</dbReference>